<dbReference type="InterPro" id="IPR001279">
    <property type="entry name" value="Metallo-B-lactamas"/>
</dbReference>
<feature type="chain" id="PRO_5012775533" evidence="2">
    <location>
        <begin position="27"/>
        <end position="330"/>
    </location>
</feature>
<dbReference type="Pfam" id="PF12706">
    <property type="entry name" value="Lactamase_B_2"/>
    <property type="match status" value="1"/>
</dbReference>
<keyword evidence="2" id="KW-0732">Signal</keyword>
<keyword evidence="1" id="KW-0378">Hydrolase</keyword>
<dbReference type="SUPFAM" id="SSF56281">
    <property type="entry name" value="Metallo-hydrolase/oxidoreductase"/>
    <property type="match status" value="1"/>
</dbReference>
<evidence type="ECO:0000313" key="5">
    <source>
        <dbReference type="Proteomes" id="UP000190989"/>
    </source>
</evidence>
<dbReference type="GO" id="GO:0042781">
    <property type="term" value="F:3'-tRNA processing endoribonuclease activity"/>
    <property type="evidence" value="ECO:0007669"/>
    <property type="project" value="TreeGrafter"/>
</dbReference>
<dbReference type="PANTHER" id="PTHR46018:SF2">
    <property type="entry name" value="ZINC PHOSPHODIESTERASE ELAC PROTEIN 1"/>
    <property type="match status" value="1"/>
</dbReference>
<sequence>MPIRPISRAALAAAVLLAGLGTVGTAAGQAGAPPASKFVTLGTHGGPVSNPTRSQPANALIVGNDVYIVDVGDGAVQQMAKSGIRLGQIKAVFISHLHFDHTGGLGALLGLRLQTNVPGKLTIYGPPGTRELVAGLVSSERPASVAGYGIPGQGYGNPADKVEVIEIADGQSLQVGSMTVKVRQNTHYSFPAGSEMDQHYKSVSFRFNLPDRSIVVTGDTGPSGAVAELAKGADLLVSEMIDEEATVAAVRRNSPNMPPAQVANVVEHLTSHHLTPSDVGKLAATSGVKSVVVTHLAGDNPTSADLLRYLKDIKTQYAGPVIVASDLDRF</sequence>
<dbReference type="AlphaFoldDB" id="A0A1U6ILR3"/>
<dbReference type="STRING" id="428990.SAMN06295987_10947"/>
<accession>A0A1U6ILR3</accession>
<gene>
    <name evidence="4" type="ORF">SAMN06295987_10947</name>
</gene>
<dbReference type="SMART" id="SM00849">
    <property type="entry name" value="Lactamase_B"/>
    <property type="match status" value="1"/>
</dbReference>
<dbReference type="RefSeq" id="WP_245829404.1">
    <property type="nucleotide sequence ID" value="NZ_FVZE01000009.1"/>
</dbReference>
<evidence type="ECO:0000256" key="2">
    <source>
        <dbReference type="SAM" id="SignalP"/>
    </source>
</evidence>
<dbReference type="EMBL" id="FVZE01000009">
    <property type="protein sequence ID" value="SLK08958.1"/>
    <property type="molecule type" value="Genomic_DNA"/>
</dbReference>
<organism evidence="4 5">
    <name type="scientific">Novosphingobium mathurense</name>
    <dbReference type="NCBI Taxonomy" id="428990"/>
    <lineage>
        <taxon>Bacteria</taxon>
        <taxon>Pseudomonadati</taxon>
        <taxon>Pseudomonadota</taxon>
        <taxon>Alphaproteobacteria</taxon>
        <taxon>Sphingomonadales</taxon>
        <taxon>Sphingomonadaceae</taxon>
        <taxon>Novosphingobium</taxon>
    </lineage>
</organism>
<protein>
    <submittedName>
        <fullName evidence="4">Ribonuclease BN, tRNA processing enzyme</fullName>
    </submittedName>
</protein>
<evidence type="ECO:0000259" key="3">
    <source>
        <dbReference type="SMART" id="SM00849"/>
    </source>
</evidence>
<name>A0A1U6ILR3_9SPHN</name>
<reference evidence="5" key="1">
    <citation type="submission" date="2017-02" db="EMBL/GenBank/DDBJ databases">
        <authorList>
            <person name="Varghese N."/>
            <person name="Submissions S."/>
        </authorList>
    </citation>
    <scope>NUCLEOTIDE SEQUENCE [LARGE SCALE GENOMIC DNA]</scope>
    <source>
        <strain evidence="5">SM117</strain>
    </source>
</reference>
<proteinExistence type="predicted"/>
<dbReference type="Proteomes" id="UP000190989">
    <property type="component" value="Unassembled WGS sequence"/>
</dbReference>
<dbReference type="PANTHER" id="PTHR46018">
    <property type="entry name" value="ZINC PHOSPHODIESTERASE ELAC PROTEIN 1"/>
    <property type="match status" value="1"/>
</dbReference>
<feature type="domain" description="Metallo-beta-lactamase" evidence="3">
    <location>
        <begin position="56"/>
        <end position="272"/>
    </location>
</feature>
<dbReference type="InterPro" id="IPR044094">
    <property type="entry name" value="AtsA-like_MBL-fold"/>
</dbReference>
<dbReference type="InterPro" id="IPR036866">
    <property type="entry name" value="RibonucZ/Hydroxyglut_hydro"/>
</dbReference>
<evidence type="ECO:0000313" key="4">
    <source>
        <dbReference type="EMBL" id="SLK08958.1"/>
    </source>
</evidence>
<dbReference type="Gene3D" id="3.60.15.10">
    <property type="entry name" value="Ribonuclease Z/Hydroxyacylglutathione hydrolase-like"/>
    <property type="match status" value="1"/>
</dbReference>
<feature type="signal peptide" evidence="2">
    <location>
        <begin position="1"/>
        <end position="26"/>
    </location>
</feature>
<keyword evidence="5" id="KW-1185">Reference proteome</keyword>
<evidence type="ECO:0000256" key="1">
    <source>
        <dbReference type="ARBA" id="ARBA00022801"/>
    </source>
</evidence>
<dbReference type="CDD" id="cd07719">
    <property type="entry name" value="arylsulfatase_AtsA-like_MBL-fold"/>
    <property type="match status" value="1"/>
</dbReference>